<sequence length="274" mass="31015">MTFVWTDPKSFATLTQLLMHRFYEFKKDRRKRILRFKLKLKSKGYFAYTHFLRHAKPALNLTFIPLPTCVGHVMSACSSAVRRILWPVPAHGRTEPPRRPVVRDGDGRGDGFSCHYHPESEPAFLVLGLWHGLGRASSCDERGSDNSSYDMLGRSVPRFWGMNRGYFEDQISLFDDDAGAVVRRDGFFVVFGGQGVRREQSALPLWFTTRIPRPDQLRPRAARVADLPCKVCAEAPASPAGTLIGPQWVKAKVETISALCDRKEGVNLTWRPLP</sequence>
<protein>
    <submittedName>
        <fullName evidence="1">Uncharacterized protein</fullName>
    </submittedName>
</protein>
<keyword evidence="2" id="KW-1185">Reference proteome</keyword>
<gene>
    <name evidence="1" type="ORF">EDB92DRAFT_1816522</name>
</gene>
<evidence type="ECO:0000313" key="1">
    <source>
        <dbReference type="EMBL" id="KAH8991013.1"/>
    </source>
</evidence>
<reference evidence="1" key="1">
    <citation type="submission" date="2022-01" db="EMBL/GenBank/DDBJ databases">
        <title>Comparative genomics reveals a dynamic genome evolution in the ectomycorrhizal milk-cap (Lactarius) mushrooms.</title>
        <authorList>
            <consortium name="DOE Joint Genome Institute"/>
            <person name="Lebreton A."/>
            <person name="Tang N."/>
            <person name="Kuo A."/>
            <person name="LaButti K."/>
            <person name="Drula E."/>
            <person name="Barry K."/>
            <person name="Clum A."/>
            <person name="Lipzen A."/>
            <person name="Mousain D."/>
            <person name="Ng V."/>
            <person name="Wang R."/>
            <person name="Wang X."/>
            <person name="Dai Y."/>
            <person name="Henrissat B."/>
            <person name="Grigoriev I.V."/>
            <person name="Guerin-Laguette A."/>
            <person name="Yu F."/>
            <person name="Martin F.M."/>
        </authorList>
    </citation>
    <scope>NUCLEOTIDE SEQUENCE</scope>
    <source>
        <strain evidence="1">QP</strain>
    </source>
</reference>
<dbReference type="Proteomes" id="UP001201163">
    <property type="component" value="Unassembled WGS sequence"/>
</dbReference>
<dbReference type="AlphaFoldDB" id="A0AAD4LH00"/>
<accession>A0AAD4LH00</accession>
<comment type="caution">
    <text evidence="1">The sequence shown here is derived from an EMBL/GenBank/DDBJ whole genome shotgun (WGS) entry which is preliminary data.</text>
</comment>
<proteinExistence type="predicted"/>
<evidence type="ECO:0000313" key="2">
    <source>
        <dbReference type="Proteomes" id="UP001201163"/>
    </source>
</evidence>
<organism evidence="1 2">
    <name type="scientific">Lactarius akahatsu</name>
    <dbReference type="NCBI Taxonomy" id="416441"/>
    <lineage>
        <taxon>Eukaryota</taxon>
        <taxon>Fungi</taxon>
        <taxon>Dikarya</taxon>
        <taxon>Basidiomycota</taxon>
        <taxon>Agaricomycotina</taxon>
        <taxon>Agaricomycetes</taxon>
        <taxon>Russulales</taxon>
        <taxon>Russulaceae</taxon>
        <taxon>Lactarius</taxon>
    </lineage>
</organism>
<name>A0AAD4LH00_9AGAM</name>
<dbReference type="EMBL" id="JAKELL010000028">
    <property type="protein sequence ID" value="KAH8991013.1"/>
    <property type="molecule type" value="Genomic_DNA"/>
</dbReference>